<dbReference type="Proteomes" id="UP001244563">
    <property type="component" value="Unassembled WGS sequence"/>
</dbReference>
<evidence type="ECO:0000313" key="2">
    <source>
        <dbReference type="EMBL" id="MDQ0100488.1"/>
    </source>
</evidence>
<accession>A0ABT9TFT8</accession>
<sequence length="73" mass="7995">MSEKKTLETLGTLLGVAYLVGMPVAFIVIEIVAATVLTGFLSWALWGIALWNLYVLSIRTWGLARLTSKAINQ</sequence>
<name>A0ABT9TFT8_PAENI</name>
<dbReference type="RefSeq" id="WP_306876567.1">
    <property type="nucleotide sequence ID" value="NZ_JAUSSW010000001.1"/>
</dbReference>
<comment type="caution">
    <text evidence="2">The sequence shown here is derived from an EMBL/GenBank/DDBJ whole genome shotgun (WGS) entry which is preliminary data.</text>
</comment>
<feature type="transmembrane region" description="Helical" evidence="1">
    <location>
        <begin position="12"/>
        <end position="37"/>
    </location>
</feature>
<keyword evidence="1" id="KW-0812">Transmembrane</keyword>
<feature type="transmembrane region" description="Helical" evidence="1">
    <location>
        <begin position="43"/>
        <end position="64"/>
    </location>
</feature>
<keyword evidence="1" id="KW-1133">Transmembrane helix</keyword>
<evidence type="ECO:0000313" key="3">
    <source>
        <dbReference type="Proteomes" id="UP001244563"/>
    </source>
</evidence>
<proteinExistence type="predicted"/>
<gene>
    <name evidence="2" type="ORF">J2T10_000107</name>
</gene>
<organism evidence="2 3">
    <name type="scientific">Paenarthrobacter nicotinovorans</name>
    <name type="common">Arthrobacter nicotinovorans</name>
    <dbReference type="NCBI Taxonomy" id="29320"/>
    <lineage>
        <taxon>Bacteria</taxon>
        <taxon>Bacillati</taxon>
        <taxon>Actinomycetota</taxon>
        <taxon>Actinomycetes</taxon>
        <taxon>Micrococcales</taxon>
        <taxon>Micrococcaceae</taxon>
        <taxon>Paenarthrobacter</taxon>
    </lineage>
</organism>
<reference evidence="2 3" key="1">
    <citation type="submission" date="2023-07" db="EMBL/GenBank/DDBJ databases">
        <title>Sorghum-associated microbial communities from plants grown in Nebraska, USA.</title>
        <authorList>
            <person name="Schachtman D."/>
        </authorList>
    </citation>
    <scope>NUCLEOTIDE SEQUENCE [LARGE SCALE GENOMIC DNA]</scope>
    <source>
        <strain evidence="2 3">CC523</strain>
    </source>
</reference>
<keyword evidence="1" id="KW-0472">Membrane</keyword>
<evidence type="ECO:0000256" key="1">
    <source>
        <dbReference type="SAM" id="Phobius"/>
    </source>
</evidence>
<protein>
    <submittedName>
        <fullName evidence="2">Uncharacterized protein</fullName>
    </submittedName>
</protein>
<keyword evidence="3" id="KW-1185">Reference proteome</keyword>
<dbReference type="EMBL" id="JAUSSW010000001">
    <property type="protein sequence ID" value="MDQ0100488.1"/>
    <property type="molecule type" value="Genomic_DNA"/>
</dbReference>